<keyword evidence="4" id="KW-0297">G-protein coupled receptor</keyword>
<evidence type="ECO:0000313" key="11">
    <source>
        <dbReference type="Proteomes" id="UP000727407"/>
    </source>
</evidence>
<evidence type="ECO:0000256" key="5">
    <source>
        <dbReference type="ARBA" id="ARBA00023136"/>
    </source>
</evidence>
<proteinExistence type="predicted"/>
<dbReference type="SUPFAM" id="SSF81321">
    <property type="entry name" value="Family A G protein-coupled receptor-like"/>
    <property type="match status" value="1"/>
</dbReference>
<organism evidence="10 11">
    <name type="scientific">Clarias magur</name>
    <name type="common">Asian catfish</name>
    <name type="synonym">Macropteronotus magur</name>
    <dbReference type="NCBI Taxonomy" id="1594786"/>
    <lineage>
        <taxon>Eukaryota</taxon>
        <taxon>Metazoa</taxon>
        <taxon>Chordata</taxon>
        <taxon>Craniata</taxon>
        <taxon>Vertebrata</taxon>
        <taxon>Euteleostomi</taxon>
        <taxon>Actinopterygii</taxon>
        <taxon>Neopterygii</taxon>
        <taxon>Teleostei</taxon>
        <taxon>Ostariophysi</taxon>
        <taxon>Siluriformes</taxon>
        <taxon>Clariidae</taxon>
        <taxon>Clarias</taxon>
    </lineage>
</organism>
<dbReference type="InterPro" id="IPR017452">
    <property type="entry name" value="GPCR_Rhodpsn_7TM"/>
</dbReference>
<dbReference type="PROSITE" id="PS50262">
    <property type="entry name" value="G_PROTEIN_RECEP_F1_2"/>
    <property type="match status" value="1"/>
</dbReference>
<dbReference type="AlphaFoldDB" id="A0A8J4T4M5"/>
<evidence type="ECO:0000256" key="4">
    <source>
        <dbReference type="ARBA" id="ARBA00023040"/>
    </source>
</evidence>
<dbReference type="PRINTS" id="PR00237">
    <property type="entry name" value="GPCRRHODOPSN"/>
</dbReference>
<keyword evidence="3 8" id="KW-1133">Transmembrane helix</keyword>
<dbReference type="InterPro" id="IPR000276">
    <property type="entry name" value="GPCR_Rhodpsn"/>
</dbReference>
<evidence type="ECO:0000256" key="8">
    <source>
        <dbReference type="SAM" id="Phobius"/>
    </source>
</evidence>
<sequence>MDYSRAVIESSLVTRATPERGLSPAGHVVVAVCLGFIGAFGFVSNALVLLLFCRRKPLRAPINCMLVSISASDLLVSALGTPLSFAASTRGRWLVGARGCVWYGFINSFL</sequence>
<dbReference type="PANTHER" id="PTHR24240">
    <property type="entry name" value="OPSIN"/>
    <property type="match status" value="1"/>
</dbReference>
<accession>A0A8J4T4M5</accession>
<comment type="subcellular location">
    <subcellularLocation>
        <location evidence="1">Membrane</location>
        <topology evidence="1">Multi-pass membrane protein</topology>
    </subcellularLocation>
</comment>
<keyword evidence="6" id="KW-0675">Receptor</keyword>
<evidence type="ECO:0000256" key="3">
    <source>
        <dbReference type="ARBA" id="ARBA00022989"/>
    </source>
</evidence>
<dbReference type="GO" id="GO:0016020">
    <property type="term" value="C:membrane"/>
    <property type="evidence" value="ECO:0007669"/>
    <property type="project" value="UniProtKB-SubCell"/>
</dbReference>
<keyword evidence="5 8" id="KW-0472">Membrane</keyword>
<feature type="domain" description="G-protein coupled receptors family 1 profile" evidence="9">
    <location>
        <begin position="44"/>
        <end position="110"/>
    </location>
</feature>
<name>A0A8J4T4M5_CLAMG</name>
<evidence type="ECO:0000256" key="2">
    <source>
        <dbReference type="ARBA" id="ARBA00022692"/>
    </source>
</evidence>
<comment type="caution">
    <text evidence="10">The sequence shown here is derived from an EMBL/GenBank/DDBJ whole genome shotgun (WGS) entry which is preliminary data.</text>
</comment>
<evidence type="ECO:0000256" key="6">
    <source>
        <dbReference type="ARBA" id="ARBA00023170"/>
    </source>
</evidence>
<dbReference type="OrthoDB" id="2101615at2759"/>
<keyword evidence="11" id="KW-1185">Reference proteome</keyword>
<keyword evidence="7" id="KW-0807">Transducer</keyword>
<dbReference type="Pfam" id="PF00001">
    <property type="entry name" value="7tm_1"/>
    <property type="match status" value="1"/>
</dbReference>
<dbReference type="GO" id="GO:0004930">
    <property type="term" value="F:G protein-coupled receptor activity"/>
    <property type="evidence" value="ECO:0007669"/>
    <property type="project" value="UniProtKB-KW"/>
</dbReference>
<evidence type="ECO:0000259" key="9">
    <source>
        <dbReference type="PROSITE" id="PS50262"/>
    </source>
</evidence>
<evidence type="ECO:0000313" key="10">
    <source>
        <dbReference type="EMBL" id="KAF5889121.1"/>
    </source>
</evidence>
<keyword evidence="2 8" id="KW-0812">Transmembrane</keyword>
<gene>
    <name evidence="10" type="ORF">DAT39_021177</name>
</gene>
<dbReference type="Proteomes" id="UP000727407">
    <property type="component" value="Unassembled WGS sequence"/>
</dbReference>
<dbReference type="EMBL" id="QNUK01000862">
    <property type="protein sequence ID" value="KAF5889121.1"/>
    <property type="molecule type" value="Genomic_DNA"/>
</dbReference>
<protein>
    <submittedName>
        <fullName evidence="10">Parapinopsin-like isoform X1</fullName>
    </submittedName>
</protein>
<evidence type="ECO:0000256" key="1">
    <source>
        <dbReference type="ARBA" id="ARBA00004141"/>
    </source>
</evidence>
<feature type="transmembrane region" description="Helical" evidence="8">
    <location>
        <begin position="28"/>
        <end position="52"/>
    </location>
</feature>
<evidence type="ECO:0000256" key="7">
    <source>
        <dbReference type="ARBA" id="ARBA00023224"/>
    </source>
</evidence>
<reference evidence="10" key="1">
    <citation type="submission" date="2020-07" db="EMBL/GenBank/DDBJ databases">
        <title>Clarias magur genome sequencing, assembly and annotation.</title>
        <authorList>
            <person name="Kushwaha B."/>
            <person name="Kumar R."/>
            <person name="Das P."/>
            <person name="Joshi C.G."/>
            <person name="Kumar D."/>
            <person name="Nagpure N.S."/>
            <person name="Pandey M."/>
            <person name="Agarwal S."/>
            <person name="Srivastava S."/>
            <person name="Singh M."/>
            <person name="Sahoo L."/>
            <person name="Jayasankar P."/>
            <person name="Meher P.K."/>
            <person name="Koringa P.G."/>
            <person name="Iquebal M.A."/>
            <person name="Das S.P."/>
            <person name="Bit A."/>
            <person name="Patnaik S."/>
            <person name="Patel N."/>
            <person name="Shah T.M."/>
            <person name="Hinsu A."/>
            <person name="Jena J.K."/>
        </authorList>
    </citation>
    <scope>NUCLEOTIDE SEQUENCE</scope>
    <source>
        <strain evidence="10">CIFAMagur01</strain>
        <tissue evidence="10">Testis</tissue>
    </source>
</reference>
<dbReference type="Gene3D" id="1.20.1070.10">
    <property type="entry name" value="Rhodopsin 7-helix transmembrane proteins"/>
    <property type="match status" value="1"/>
</dbReference>
<dbReference type="InterPro" id="IPR050125">
    <property type="entry name" value="GPCR_opsins"/>
</dbReference>
<feature type="non-terminal residue" evidence="10">
    <location>
        <position position="110"/>
    </location>
</feature>